<name>A0AAN9GPN4_9CAEN</name>
<dbReference type="GO" id="GO:0006401">
    <property type="term" value="P:RNA catabolic process"/>
    <property type="evidence" value="ECO:0007669"/>
    <property type="project" value="InterPro"/>
</dbReference>
<keyword evidence="2 3" id="KW-0802">TPR repeat</keyword>
<feature type="repeat" description="TPR" evidence="3">
    <location>
        <begin position="560"/>
        <end position="593"/>
    </location>
</feature>
<dbReference type="Pfam" id="PF13176">
    <property type="entry name" value="TPR_7"/>
    <property type="match status" value="1"/>
</dbReference>
<dbReference type="PANTHER" id="PTHR15704:SF7">
    <property type="entry name" value="SUPERKILLER COMPLEX PROTEIN 3"/>
    <property type="match status" value="1"/>
</dbReference>
<dbReference type="PROSITE" id="PS50005">
    <property type="entry name" value="TPR"/>
    <property type="match status" value="4"/>
</dbReference>
<evidence type="ECO:0000256" key="1">
    <source>
        <dbReference type="ARBA" id="ARBA00022737"/>
    </source>
</evidence>
<evidence type="ECO:0000313" key="6">
    <source>
        <dbReference type="Proteomes" id="UP001374579"/>
    </source>
</evidence>
<dbReference type="InterPro" id="IPR019734">
    <property type="entry name" value="TPR_rpt"/>
</dbReference>
<dbReference type="Pfam" id="PF13432">
    <property type="entry name" value="TPR_16"/>
    <property type="match status" value="1"/>
</dbReference>
<dbReference type="InterPro" id="IPR039226">
    <property type="entry name" value="Ski3/TTC37"/>
</dbReference>
<evidence type="ECO:0008006" key="7">
    <source>
        <dbReference type="Google" id="ProtNLM"/>
    </source>
</evidence>
<feature type="repeat" description="TPR" evidence="3">
    <location>
        <begin position="858"/>
        <end position="891"/>
    </location>
</feature>
<dbReference type="SMART" id="SM00028">
    <property type="entry name" value="TPR"/>
    <property type="match status" value="14"/>
</dbReference>
<comment type="caution">
    <text evidence="5">The sequence shown here is derived from an EMBL/GenBank/DDBJ whole genome shotgun (WGS) entry which is preliminary data.</text>
</comment>
<reference evidence="5 6" key="1">
    <citation type="submission" date="2024-02" db="EMBL/GenBank/DDBJ databases">
        <title>Chromosome-scale genome assembly of the rough periwinkle Littorina saxatilis.</title>
        <authorList>
            <person name="De Jode A."/>
            <person name="Faria R."/>
            <person name="Formenti G."/>
            <person name="Sims Y."/>
            <person name="Smith T.P."/>
            <person name="Tracey A."/>
            <person name="Wood J.M.D."/>
            <person name="Zagrodzka Z.B."/>
            <person name="Johannesson K."/>
            <person name="Butlin R.K."/>
            <person name="Leder E.H."/>
        </authorList>
    </citation>
    <scope>NUCLEOTIDE SEQUENCE [LARGE SCALE GENOMIC DNA]</scope>
    <source>
        <strain evidence="5">Snail1</strain>
        <tissue evidence="5">Muscle</tissue>
    </source>
</reference>
<dbReference type="SUPFAM" id="SSF48452">
    <property type="entry name" value="TPR-like"/>
    <property type="match status" value="5"/>
</dbReference>
<dbReference type="Pfam" id="PF13181">
    <property type="entry name" value="TPR_8"/>
    <property type="match status" value="2"/>
</dbReference>
<proteinExistence type="predicted"/>
<feature type="repeat" description="TPR" evidence="3">
    <location>
        <begin position="40"/>
        <end position="73"/>
    </location>
</feature>
<keyword evidence="1" id="KW-0677">Repeat</keyword>
<sequence>MASKEVKSALKAAREAIRSKEFKEALKQCKVALAEDKNNYNALVFVGVAAEGLEQYDQALKAYRRAAEVAPDQLLAWQGLSTMHSKNPEQIPKEEMVGVYDRLVDLYENDKEKQQDAIRKLISLTGDSDVEKTLTLYARLLKDDKGPERKDILLQLISFLCKLPALKPDQEEKLLSGLEDLLSLDVSEKEDDLEKLVQQYLQLLEKRQPEKLFEECSKLSSRFQSLTFPLETQLRLLVDRQLVKASTDDVDKIKKLASSLGQLSEEEKSAVLLLAKGYLALLEGKYTSARDSLQQCVSKMKKLFSAQFFLAQALFTLHDNVHCVQVCEEALSLLSSKSRVVSVSTDEATQHLLLLAARCCLLLGSKLSLTQALGFLEKLTENTVETDIVHAYVYLELGEEEQLQACLQKLSDSSTTEVKALKACVDFHNKKYTDAVTKLQQCVSEDGTNAEYMLKLGRVLWEQRYEGVSIQEQCFNMLLKAAKLDPYLSGTFLYLGHFYAELKKDKQRAKKCYQKAYDLNPSSEDAGAALCDMMAELGEEQGVQSLLQRVTDNASAGSAKWAWLRLGLAQVRTGDPSTATASFQSALRADPDDRHVWECLAEAYLHRGSFTAALKAFGKAVELHADSTYCLYQMASIKQKLGILTEAADEYKLILDNSADYVPALKGLGETYLLMSKRYLAQYLVGLAKDYCQQAIVCLTRAATQRPDLSCLWKLMGDCCTGLHSLHSASFRISVPRRLCQTTSQDNRDMVEIGKVELLELGTKCYGRALKIIPDSAPLWHDLGISFFNLCKDKSSDADKKSLIDKCVHALKKSLSLDPSNHLHWTALGVVAASHYVKNPSLAQHCFIKSVESETSNTVAWTNLGILYFQHDNIKLAHEAFSIAQSQDPEYMNSWVGQAMVAEAVGHEEAMDLFRHSTELGIHLESCAGYGHWVLTTLLDVTRQDTEAFQFCIKQMAAVPAACDALTRYTEVMKDDPCAFNMLGLLLEHQGRNVSALSAFQRATELAKLSGSEQDMMNKIQLNLARLLSKNQRYKEAASVYESQAASCSFADVCQRGLMLYKADLLQDSYRVYEQALTLAETDSDKSDVCAAMGMVAFKAGNADNAKAALFQGFQSGTPSLQGLFALCALGLLQGDFALTEATLKELSGMVTSGDKLTDIATLTAAAKVLQGEGSEAMDTVEQLLTEHSEVVGLYLLMSRLALRHNSGHTAESTANMALSKGGPNHKDALLCLAMSQISVGKHSRQQTADNAIITAQKLFHCRPDNVLALCCLASAVHGEAVIRCVTDGNSSLLSRELSLLDLALTSTKVTAAQKSWCLKQKAIAQIFMEDTAGASQTLQKLLVEFPEEREMVSVLQCVVTGNQSHMEPLVIRDGTELFFWQILLVGLMKEKRWEEAGVLLREALQKAKSTSGHLVKVVCLVTITWVASQQLLDGGGGGDGSGALSELEEAAQAAEQLSSQPYRLLQVLQALAHMADNPRKAKHHFANALETGNRSSNLGVEVSLARRGIIFLLQDSSKDSEQELIQKLLSEAEASGDKDTLEFHKKIQNA</sequence>
<organism evidence="5 6">
    <name type="scientific">Littorina saxatilis</name>
    <dbReference type="NCBI Taxonomy" id="31220"/>
    <lineage>
        <taxon>Eukaryota</taxon>
        <taxon>Metazoa</taxon>
        <taxon>Spiralia</taxon>
        <taxon>Lophotrochozoa</taxon>
        <taxon>Mollusca</taxon>
        <taxon>Gastropoda</taxon>
        <taxon>Caenogastropoda</taxon>
        <taxon>Littorinimorpha</taxon>
        <taxon>Littorinoidea</taxon>
        <taxon>Littorinidae</taxon>
        <taxon>Littorina</taxon>
    </lineage>
</organism>
<evidence type="ECO:0000313" key="5">
    <source>
        <dbReference type="EMBL" id="KAK7116447.1"/>
    </source>
</evidence>
<dbReference type="InterPro" id="IPR011990">
    <property type="entry name" value="TPR-like_helical_dom_sf"/>
</dbReference>
<keyword evidence="6" id="KW-1185">Reference proteome</keyword>
<protein>
    <recommendedName>
        <fullName evidence="7">Tetratricopeptide repeat protein 37</fullName>
    </recommendedName>
</protein>
<dbReference type="GO" id="GO:0055087">
    <property type="term" value="C:Ski complex"/>
    <property type="evidence" value="ECO:0007669"/>
    <property type="project" value="InterPro"/>
</dbReference>
<evidence type="ECO:0000256" key="4">
    <source>
        <dbReference type="SAM" id="Coils"/>
    </source>
</evidence>
<keyword evidence="4" id="KW-0175">Coiled coil</keyword>
<dbReference type="PANTHER" id="PTHR15704">
    <property type="entry name" value="SUPERKILLER 3 PROTEIN-RELATED"/>
    <property type="match status" value="1"/>
</dbReference>
<dbReference type="EMBL" id="JBAMIC010000001">
    <property type="protein sequence ID" value="KAK7116447.1"/>
    <property type="molecule type" value="Genomic_DNA"/>
</dbReference>
<dbReference type="Gene3D" id="1.25.40.10">
    <property type="entry name" value="Tetratricopeptide repeat domain"/>
    <property type="match status" value="5"/>
</dbReference>
<evidence type="ECO:0000256" key="2">
    <source>
        <dbReference type="ARBA" id="ARBA00022803"/>
    </source>
</evidence>
<evidence type="ECO:0000256" key="3">
    <source>
        <dbReference type="PROSITE-ProRule" id="PRU00339"/>
    </source>
</evidence>
<feature type="coiled-coil region" evidence="4">
    <location>
        <begin position="1017"/>
        <end position="1044"/>
    </location>
</feature>
<gene>
    <name evidence="5" type="ORF">V1264_002125</name>
</gene>
<dbReference type="Proteomes" id="UP001374579">
    <property type="component" value="Unassembled WGS sequence"/>
</dbReference>
<accession>A0AAN9GPN4</accession>
<feature type="repeat" description="TPR" evidence="3">
    <location>
        <begin position="594"/>
        <end position="627"/>
    </location>
</feature>